<feature type="transmembrane region" description="Helical" evidence="1">
    <location>
        <begin position="104"/>
        <end position="125"/>
    </location>
</feature>
<organism evidence="2 3">
    <name type="scientific">Kaistia soli DSM 19436</name>
    <dbReference type="NCBI Taxonomy" id="1122133"/>
    <lineage>
        <taxon>Bacteria</taxon>
        <taxon>Pseudomonadati</taxon>
        <taxon>Pseudomonadota</taxon>
        <taxon>Alphaproteobacteria</taxon>
        <taxon>Hyphomicrobiales</taxon>
        <taxon>Kaistiaceae</taxon>
        <taxon>Kaistia</taxon>
    </lineage>
</organism>
<name>A0A1M4W295_9HYPH</name>
<dbReference type="RefSeq" id="WP_139251321.1">
    <property type="nucleotide sequence ID" value="NZ_FQUP01000001.1"/>
</dbReference>
<feature type="transmembrane region" description="Helical" evidence="1">
    <location>
        <begin position="65"/>
        <end position="83"/>
    </location>
</feature>
<keyword evidence="1" id="KW-0472">Membrane</keyword>
<evidence type="ECO:0000256" key="1">
    <source>
        <dbReference type="SAM" id="Phobius"/>
    </source>
</evidence>
<dbReference type="AlphaFoldDB" id="A0A1M4W295"/>
<sequence>MTERTSAESQPLGTERLKIDPFRPLIHFLVGHIAFALAILAAMFTSLPKKGSELVPPLDLMLGGILFWMSISALLGAVCALIAHLLKTGYFLQREEYRRPPSTLLVACLGLLPIIPGIFAVAYAMRGGAAMLARLPTLPDLCSIPSLVF</sequence>
<dbReference type="STRING" id="1122133.SAMN02745157_0858"/>
<keyword evidence="1" id="KW-1133">Transmembrane helix</keyword>
<gene>
    <name evidence="2" type="ORF">SAMN02745157_0858</name>
</gene>
<evidence type="ECO:0000313" key="2">
    <source>
        <dbReference type="EMBL" id="SHE75336.1"/>
    </source>
</evidence>
<evidence type="ECO:0000313" key="3">
    <source>
        <dbReference type="Proteomes" id="UP000184485"/>
    </source>
</evidence>
<accession>A0A1M4W295</accession>
<keyword evidence="3" id="KW-1185">Reference proteome</keyword>
<proteinExistence type="predicted"/>
<dbReference type="OrthoDB" id="9906155at2"/>
<feature type="transmembrane region" description="Helical" evidence="1">
    <location>
        <begin position="25"/>
        <end position="45"/>
    </location>
</feature>
<protein>
    <submittedName>
        <fullName evidence="2">Uncharacterized protein</fullName>
    </submittedName>
</protein>
<dbReference type="Proteomes" id="UP000184485">
    <property type="component" value="Unassembled WGS sequence"/>
</dbReference>
<reference evidence="2 3" key="1">
    <citation type="submission" date="2016-11" db="EMBL/GenBank/DDBJ databases">
        <authorList>
            <person name="Jaros S."/>
            <person name="Januszkiewicz K."/>
            <person name="Wedrychowicz H."/>
        </authorList>
    </citation>
    <scope>NUCLEOTIDE SEQUENCE [LARGE SCALE GENOMIC DNA]</scope>
    <source>
        <strain evidence="2 3">DSM 19436</strain>
    </source>
</reference>
<keyword evidence="1" id="KW-0812">Transmembrane</keyword>
<dbReference type="EMBL" id="FQUP01000001">
    <property type="protein sequence ID" value="SHE75336.1"/>
    <property type="molecule type" value="Genomic_DNA"/>
</dbReference>